<protein>
    <submittedName>
        <fullName evidence="1">Uncharacterized protein</fullName>
    </submittedName>
</protein>
<evidence type="ECO:0000313" key="2">
    <source>
        <dbReference type="Proteomes" id="UP001153069"/>
    </source>
</evidence>
<gene>
    <name evidence="1" type="ORF">SEMRO_1390_G268640.1</name>
</gene>
<accession>A0A9N8EQD5</accession>
<organism evidence="1 2">
    <name type="scientific">Seminavis robusta</name>
    <dbReference type="NCBI Taxonomy" id="568900"/>
    <lineage>
        <taxon>Eukaryota</taxon>
        <taxon>Sar</taxon>
        <taxon>Stramenopiles</taxon>
        <taxon>Ochrophyta</taxon>
        <taxon>Bacillariophyta</taxon>
        <taxon>Bacillariophyceae</taxon>
        <taxon>Bacillariophycidae</taxon>
        <taxon>Naviculales</taxon>
        <taxon>Naviculaceae</taxon>
        <taxon>Seminavis</taxon>
    </lineage>
</organism>
<keyword evidence="2" id="KW-1185">Reference proteome</keyword>
<proteinExistence type="predicted"/>
<dbReference type="EMBL" id="CAICTM010001388">
    <property type="protein sequence ID" value="CAB9523214.1"/>
    <property type="molecule type" value="Genomic_DNA"/>
</dbReference>
<name>A0A9N8EQD5_9STRA</name>
<evidence type="ECO:0000313" key="1">
    <source>
        <dbReference type="EMBL" id="CAB9523214.1"/>
    </source>
</evidence>
<dbReference type="Proteomes" id="UP001153069">
    <property type="component" value="Unassembled WGS sequence"/>
</dbReference>
<reference evidence="1" key="1">
    <citation type="submission" date="2020-06" db="EMBL/GenBank/DDBJ databases">
        <authorList>
            <consortium name="Plant Systems Biology data submission"/>
        </authorList>
    </citation>
    <scope>NUCLEOTIDE SEQUENCE</scope>
    <source>
        <strain evidence="1">D6</strain>
    </source>
</reference>
<dbReference type="AlphaFoldDB" id="A0A9N8EQD5"/>
<comment type="caution">
    <text evidence="1">The sequence shown here is derived from an EMBL/GenBank/DDBJ whole genome shotgun (WGS) entry which is preliminary data.</text>
</comment>
<sequence>MENQIIAVNDQVKLLRAVLLRFVESAAPLVFIREACKTNNDLVTHEILLRACKGGAAPGAVAFLANEMPELVQQEDSEGLLPINHLVMCAQVDEDDVKALVDIFPKGITHKEENDRISPLNHIIATFSAKMILYCFQKFPREEVKLTLILLSQATVASLGSLRQVLRTGIDCGCMTGISLLLDRQQIKTILISNLFAWEEGIYAQFLSRIVCNAAVEALGMSNMASTPSNLASTPRNLETVMNVARSGTCALKVLFLDQLTWWNLLEVVPCMHHLQFLGIIGDTSGDCYQAYSPLLCRVFEDINCRIILLEIEDRPGSLEVMLPLLRSFQRHNVLKSFTFEVLSKENESSEDFEAVCVAHLANLPHDLAALLKEGKNMTLQEVSFTPSPHAGLTPVTDLHALITLNACGRCLNPTIHQFVKLLIRVSSKRISEDQIRWDDPVNFTWEARCRAMGQKKDPLKFDSDAAETQREEIVAGMNGARHVNAYYHCIHESLQCDGLGLLQQLRDYASADLRRSCLQMDVARRPAATEVDCL</sequence>